<organism evidence="2">
    <name type="scientific">marine sediment metagenome</name>
    <dbReference type="NCBI Taxonomy" id="412755"/>
    <lineage>
        <taxon>unclassified sequences</taxon>
        <taxon>metagenomes</taxon>
        <taxon>ecological metagenomes</taxon>
    </lineage>
</organism>
<dbReference type="InterPro" id="IPR011032">
    <property type="entry name" value="GroES-like_sf"/>
</dbReference>
<evidence type="ECO:0000313" key="2">
    <source>
        <dbReference type="EMBL" id="KKM79283.1"/>
    </source>
</evidence>
<dbReference type="SMART" id="SM00883">
    <property type="entry name" value="Cpn10"/>
    <property type="match status" value="1"/>
</dbReference>
<dbReference type="InterPro" id="IPR037124">
    <property type="entry name" value="Chaperonin_GroES_sf"/>
</dbReference>
<dbReference type="GO" id="GO:0005524">
    <property type="term" value="F:ATP binding"/>
    <property type="evidence" value="ECO:0007669"/>
    <property type="project" value="InterPro"/>
</dbReference>
<dbReference type="EMBL" id="LAZR01008355">
    <property type="protein sequence ID" value="KKM79283.1"/>
    <property type="molecule type" value="Genomic_DNA"/>
</dbReference>
<evidence type="ECO:0008006" key="3">
    <source>
        <dbReference type="Google" id="ProtNLM"/>
    </source>
</evidence>
<keyword evidence="1" id="KW-0143">Chaperone</keyword>
<reference evidence="2" key="1">
    <citation type="journal article" date="2015" name="Nature">
        <title>Complex archaea that bridge the gap between prokaryotes and eukaryotes.</title>
        <authorList>
            <person name="Spang A."/>
            <person name="Saw J.H."/>
            <person name="Jorgensen S.L."/>
            <person name="Zaremba-Niedzwiedzka K."/>
            <person name="Martijn J."/>
            <person name="Lind A.E."/>
            <person name="van Eijk R."/>
            <person name="Schleper C."/>
            <person name="Guy L."/>
            <person name="Ettema T.J."/>
        </authorList>
    </citation>
    <scope>NUCLEOTIDE SEQUENCE</scope>
</reference>
<dbReference type="Pfam" id="PF00166">
    <property type="entry name" value="Cpn10"/>
    <property type="match status" value="1"/>
</dbReference>
<comment type="caution">
    <text evidence="2">The sequence shown here is derived from an EMBL/GenBank/DDBJ whole genome shotgun (WGS) entry which is preliminary data.</text>
</comment>
<dbReference type="AlphaFoldDB" id="A0A0F9KBJ6"/>
<dbReference type="InterPro" id="IPR020818">
    <property type="entry name" value="Chaperonin_GroES"/>
</dbReference>
<dbReference type="GO" id="GO:0044183">
    <property type="term" value="F:protein folding chaperone"/>
    <property type="evidence" value="ECO:0007669"/>
    <property type="project" value="InterPro"/>
</dbReference>
<name>A0A0F9KBJ6_9ZZZZ</name>
<dbReference type="SUPFAM" id="SSF50129">
    <property type="entry name" value="GroES-like"/>
    <property type="match status" value="1"/>
</dbReference>
<sequence length="137" mass="14952">MKNKSGIEPCGSKVLVKPDSLEEMTKGGIILPPNVKTRHEMAACYGYVIAVGPDAFTHVVERTMNTDGSLKELSVRGYAEPFAKPGDRIAFAPHSGAVNTGEDGEEYWLIHDEDITARVSEKVTQTSIESRKPFSVD</sequence>
<dbReference type="PRINTS" id="PR00297">
    <property type="entry name" value="CHAPERONIN10"/>
</dbReference>
<proteinExistence type="predicted"/>
<gene>
    <name evidence="2" type="ORF">LCGC14_1351440</name>
</gene>
<accession>A0A0F9KBJ6</accession>
<protein>
    <recommendedName>
        <fullName evidence="3">10 kDa chaperonin</fullName>
    </recommendedName>
</protein>
<dbReference type="Gene3D" id="2.30.33.40">
    <property type="entry name" value="GroES chaperonin"/>
    <property type="match status" value="1"/>
</dbReference>
<dbReference type="CDD" id="cd00320">
    <property type="entry name" value="cpn10"/>
    <property type="match status" value="1"/>
</dbReference>
<evidence type="ECO:0000256" key="1">
    <source>
        <dbReference type="ARBA" id="ARBA00023186"/>
    </source>
</evidence>